<dbReference type="Proteomes" id="UP001280121">
    <property type="component" value="Unassembled WGS sequence"/>
</dbReference>
<dbReference type="GO" id="GO:0006357">
    <property type="term" value="P:regulation of transcription by RNA polymerase II"/>
    <property type="evidence" value="ECO:0007669"/>
    <property type="project" value="TreeGrafter"/>
</dbReference>
<dbReference type="SUPFAM" id="SSF140996">
    <property type="entry name" value="Hermes dimerisation domain"/>
    <property type="match status" value="1"/>
</dbReference>
<keyword evidence="2 4" id="KW-0863">Zinc-finger</keyword>
<evidence type="ECO:0000256" key="4">
    <source>
        <dbReference type="PROSITE-ProRule" id="PRU00027"/>
    </source>
</evidence>
<sequence>MNDDNVLPTNVVDSSSSKDEEALQSGTLETASLRRNVKPLGGKGRQTSDSWNHFTKYLEDGRMRAQCKYCPKNYACDSNTNGTTNMNKHLQKCKNYHAKLDSADPKQKCLIKQAHITLYTTSLKEGCSSSINLGIFNKEDTRKALAEMLIIDELPFKFVEKRGFRKFYRVGMPRFDVPSRRTIVRDILQLYIDMRISLM</sequence>
<keyword evidence="1" id="KW-0479">Metal-binding</keyword>
<dbReference type="InterPro" id="IPR003656">
    <property type="entry name" value="Znf_BED"/>
</dbReference>
<evidence type="ECO:0000259" key="6">
    <source>
        <dbReference type="PROSITE" id="PS50808"/>
    </source>
</evidence>
<evidence type="ECO:0000256" key="1">
    <source>
        <dbReference type="ARBA" id="ARBA00022723"/>
    </source>
</evidence>
<accession>A0AAD9U526</accession>
<comment type="caution">
    <text evidence="7">The sequence shown here is derived from an EMBL/GenBank/DDBJ whole genome shotgun (WGS) entry which is preliminary data.</text>
</comment>
<dbReference type="EMBL" id="JANJYI010000005">
    <property type="protein sequence ID" value="KAK2647713.1"/>
    <property type="molecule type" value="Genomic_DNA"/>
</dbReference>
<keyword evidence="3" id="KW-0862">Zinc</keyword>
<feature type="domain" description="BED-type" evidence="6">
    <location>
        <begin position="45"/>
        <end position="104"/>
    </location>
</feature>
<reference evidence="7" key="1">
    <citation type="journal article" date="2023" name="Plant J.">
        <title>Genome sequences and population genomics provide insights into the demographic history, inbreeding, and mutation load of two 'living fossil' tree species of Dipteronia.</title>
        <authorList>
            <person name="Feng Y."/>
            <person name="Comes H.P."/>
            <person name="Chen J."/>
            <person name="Zhu S."/>
            <person name="Lu R."/>
            <person name="Zhang X."/>
            <person name="Li P."/>
            <person name="Qiu J."/>
            <person name="Olsen K.M."/>
            <person name="Qiu Y."/>
        </authorList>
    </citation>
    <scope>NUCLEOTIDE SEQUENCE</scope>
    <source>
        <strain evidence="7">KIB01</strain>
    </source>
</reference>
<keyword evidence="8" id="KW-1185">Reference proteome</keyword>
<feature type="region of interest" description="Disordered" evidence="5">
    <location>
        <begin position="1"/>
        <end position="27"/>
    </location>
</feature>
<dbReference type="AlphaFoldDB" id="A0AAD9U526"/>
<dbReference type="InterPro" id="IPR053031">
    <property type="entry name" value="Cuticle_assoc_protein"/>
</dbReference>
<dbReference type="GO" id="GO:1990837">
    <property type="term" value="F:sequence-specific double-stranded DNA binding"/>
    <property type="evidence" value="ECO:0007669"/>
    <property type="project" value="TreeGrafter"/>
</dbReference>
<dbReference type="PANTHER" id="PTHR34396:SF27">
    <property type="entry name" value="OS08G0208700 PROTEIN"/>
    <property type="match status" value="1"/>
</dbReference>
<dbReference type="InterPro" id="IPR036236">
    <property type="entry name" value="Znf_C2H2_sf"/>
</dbReference>
<dbReference type="GO" id="GO:0005634">
    <property type="term" value="C:nucleus"/>
    <property type="evidence" value="ECO:0007669"/>
    <property type="project" value="TreeGrafter"/>
</dbReference>
<gene>
    <name evidence="7" type="ORF">Ddye_015202</name>
</gene>
<evidence type="ECO:0000313" key="7">
    <source>
        <dbReference type="EMBL" id="KAK2647713.1"/>
    </source>
</evidence>
<dbReference type="SMART" id="SM00614">
    <property type="entry name" value="ZnF_BED"/>
    <property type="match status" value="1"/>
</dbReference>
<protein>
    <recommendedName>
        <fullName evidence="6">BED-type domain-containing protein</fullName>
    </recommendedName>
</protein>
<name>A0AAD9U526_9ROSI</name>
<organism evidence="7 8">
    <name type="scientific">Dipteronia dyeriana</name>
    <dbReference type="NCBI Taxonomy" id="168575"/>
    <lineage>
        <taxon>Eukaryota</taxon>
        <taxon>Viridiplantae</taxon>
        <taxon>Streptophyta</taxon>
        <taxon>Embryophyta</taxon>
        <taxon>Tracheophyta</taxon>
        <taxon>Spermatophyta</taxon>
        <taxon>Magnoliopsida</taxon>
        <taxon>eudicotyledons</taxon>
        <taxon>Gunneridae</taxon>
        <taxon>Pentapetalae</taxon>
        <taxon>rosids</taxon>
        <taxon>malvids</taxon>
        <taxon>Sapindales</taxon>
        <taxon>Sapindaceae</taxon>
        <taxon>Hippocastanoideae</taxon>
        <taxon>Acereae</taxon>
        <taxon>Dipteronia</taxon>
    </lineage>
</organism>
<evidence type="ECO:0000256" key="2">
    <source>
        <dbReference type="ARBA" id="ARBA00022771"/>
    </source>
</evidence>
<proteinExistence type="predicted"/>
<evidence type="ECO:0000256" key="5">
    <source>
        <dbReference type="SAM" id="MobiDB-lite"/>
    </source>
</evidence>
<dbReference type="GO" id="GO:0008270">
    <property type="term" value="F:zinc ion binding"/>
    <property type="evidence" value="ECO:0007669"/>
    <property type="project" value="UniProtKB-KW"/>
</dbReference>
<dbReference type="PROSITE" id="PS50808">
    <property type="entry name" value="ZF_BED"/>
    <property type="match status" value="1"/>
</dbReference>
<evidence type="ECO:0000256" key="3">
    <source>
        <dbReference type="ARBA" id="ARBA00022833"/>
    </source>
</evidence>
<dbReference type="Pfam" id="PF02892">
    <property type="entry name" value="zf-BED"/>
    <property type="match status" value="1"/>
</dbReference>
<evidence type="ECO:0000313" key="8">
    <source>
        <dbReference type="Proteomes" id="UP001280121"/>
    </source>
</evidence>
<dbReference type="SUPFAM" id="SSF57667">
    <property type="entry name" value="beta-beta-alpha zinc fingers"/>
    <property type="match status" value="1"/>
</dbReference>
<dbReference type="PANTHER" id="PTHR34396">
    <property type="entry name" value="OS03G0264950 PROTEIN-RELATED"/>
    <property type="match status" value="1"/>
</dbReference>